<evidence type="ECO:0000313" key="2">
    <source>
        <dbReference type="EMBL" id="EFJ49937.1"/>
    </source>
</evidence>
<organism evidence="3">
    <name type="scientific">Volvox carteri f. nagariensis</name>
    <dbReference type="NCBI Taxonomy" id="3068"/>
    <lineage>
        <taxon>Eukaryota</taxon>
        <taxon>Viridiplantae</taxon>
        <taxon>Chlorophyta</taxon>
        <taxon>core chlorophytes</taxon>
        <taxon>Chlorophyceae</taxon>
        <taxon>CS clade</taxon>
        <taxon>Chlamydomonadales</taxon>
        <taxon>Volvocaceae</taxon>
        <taxon>Volvox</taxon>
    </lineage>
</organism>
<feature type="region of interest" description="Disordered" evidence="1">
    <location>
        <begin position="111"/>
        <end position="182"/>
    </location>
</feature>
<dbReference type="Proteomes" id="UP000001058">
    <property type="component" value="Unassembled WGS sequence"/>
</dbReference>
<name>D8TRP9_VOLCA</name>
<protein>
    <submittedName>
        <fullName evidence="2">Uncharacterized protein</fullName>
    </submittedName>
</protein>
<dbReference type="InParanoid" id="D8TRP9"/>
<dbReference type="PROSITE" id="PS50231">
    <property type="entry name" value="RICIN_B_LECTIN"/>
    <property type="match status" value="1"/>
</dbReference>
<dbReference type="AlphaFoldDB" id="D8TRP9"/>
<evidence type="ECO:0000313" key="3">
    <source>
        <dbReference type="Proteomes" id="UP000001058"/>
    </source>
</evidence>
<dbReference type="RefSeq" id="XP_002949002.1">
    <property type="nucleotide sequence ID" value="XM_002948956.1"/>
</dbReference>
<proteinExistence type="predicted"/>
<keyword evidence="3" id="KW-1185">Reference proteome</keyword>
<dbReference type="EMBL" id="GL378333">
    <property type="protein sequence ID" value="EFJ49937.1"/>
    <property type="molecule type" value="Genomic_DNA"/>
</dbReference>
<accession>D8TRP9</accession>
<evidence type="ECO:0000256" key="1">
    <source>
        <dbReference type="SAM" id="MobiDB-lite"/>
    </source>
</evidence>
<gene>
    <name evidence="2" type="ORF">VOLCADRAFT_89442</name>
</gene>
<feature type="compositionally biased region" description="Pro residues" evidence="1">
    <location>
        <begin position="141"/>
        <end position="180"/>
    </location>
</feature>
<dbReference type="KEGG" id="vcn:VOLCADRAFT_89442"/>
<sequence>MVKFVDDKSGQASCLGVTLSSASSGSSVYMTACDASDPKTQFAVFRNAYQDRPVYMFVPYLAAWGDYPKQTEDCNYLGRKCLQSSTLEDGSDFTIADCDEEDERQFFKVPAESAESCDVNNQQNSRRHHHRRSLVGNGCTPSPPSPLPPPSPSPAIRPPPRPPSPASRPPKPPSQTPPVTWPQEKYLNEGEYITSPSGSFTLGFSSGCNLGLFRGLPRPNPPFLWSISSLIPWPPSIPGPCKMSLQARTTSITTGTTGGVNIAATTFTFTFTFTGYAS</sequence>
<dbReference type="GeneID" id="9623707"/>
<reference evidence="2 3" key="1">
    <citation type="journal article" date="2010" name="Science">
        <title>Genomic analysis of organismal complexity in the multicellular green alga Volvox carteri.</title>
        <authorList>
            <person name="Prochnik S.E."/>
            <person name="Umen J."/>
            <person name="Nedelcu A.M."/>
            <person name="Hallmann A."/>
            <person name="Miller S.M."/>
            <person name="Nishii I."/>
            <person name="Ferris P."/>
            <person name="Kuo A."/>
            <person name="Mitros T."/>
            <person name="Fritz-Laylin L.K."/>
            <person name="Hellsten U."/>
            <person name="Chapman J."/>
            <person name="Simakov O."/>
            <person name="Rensing S.A."/>
            <person name="Terry A."/>
            <person name="Pangilinan J."/>
            <person name="Kapitonov V."/>
            <person name="Jurka J."/>
            <person name="Salamov A."/>
            <person name="Shapiro H."/>
            <person name="Schmutz J."/>
            <person name="Grimwood J."/>
            <person name="Lindquist E."/>
            <person name="Lucas S."/>
            <person name="Grigoriev I.V."/>
            <person name="Schmitt R."/>
            <person name="Kirk D."/>
            <person name="Rokhsar D.S."/>
        </authorList>
    </citation>
    <scope>NUCLEOTIDE SEQUENCE [LARGE SCALE GENOMIC DNA]</scope>
    <source>
        <strain evidence="3">f. Nagariensis / Eve</strain>
    </source>
</reference>